<dbReference type="eggNOG" id="COG2501">
    <property type="taxonomic scope" value="Bacteria"/>
</dbReference>
<evidence type="ECO:0000313" key="3">
    <source>
        <dbReference type="Proteomes" id="UP000011721"/>
    </source>
</evidence>
<dbReference type="KEGG" id="dsf:UWK_03144"/>
<organism evidence="2 3">
    <name type="scientific">Desulfocapsa sulfexigens (strain DSM 10523 / SB164P1)</name>
    <dbReference type="NCBI Taxonomy" id="1167006"/>
    <lineage>
        <taxon>Bacteria</taxon>
        <taxon>Pseudomonadati</taxon>
        <taxon>Thermodesulfobacteriota</taxon>
        <taxon>Desulfobulbia</taxon>
        <taxon>Desulfobulbales</taxon>
        <taxon>Desulfocapsaceae</taxon>
        <taxon>Desulfocapsa</taxon>
    </lineage>
</organism>
<dbReference type="Pfam" id="PF13275">
    <property type="entry name" value="S4_2"/>
    <property type="match status" value="1"/>
</dbReference>
<sequence>MHNMQTMSTPTPIDIHKEPIRLSQFLKLANVVQDGLHAKIRITEGEVMVNGKPETRRGRKLVANDLVEIDNIIFRVKTADK</sequence>
<accession>M1P865</accession>
<name>M1P865_DESSD</name>
<protein>
    <submittedName>
        <fullName evidence="2">Uncharacterized protein</fullName>
    </submittedName>
</protein>
<dbReference type="Proteomes" id="UP000011721">
    <property type="component" value="Chromosome"/>
</dbReference>
<dbReference type="AlphaFoldDB" id="M1P865"/>
<keyword evidence="3" id="KW-1185">Reference proteome</keyword>
<dbReference type="SUPFAM" id="SSF55174">
    <property type="entry name" value="Alpha-L RNA-binding motif"/>
    <property type="match status" value="1"/>
</dbReference>
<dbReference type="PROSITE" id="PS50889">
    <property type="entry name" value="S4"/>
    <property type="match status" value="1"/>
</dbReference>
<dbReference type="STRING" id="1167006.UWK_03144"/>
<dbReference type="InterPro" id="IPR036986">
    <property type="entry name" value="S4_RNA-bd_sf"/>
</dbReference>
<keyword evidence="1" id="KW-0694">RNA-binding</keyword>
<proteinExistence type="predicted"/>
<dbReference type="HOGENOM" id="CLU_127162_3_2_7"/>
<dbReference type="GO" id="GO:0003723">
    <property type="term" value="F:RNA binding"/>
    <property type="evidence" value="ECO:0007669"/>
    <property type="project" value="UniProtKB-KW"/>
</dbReference>
<evidence type="ECO:0000313" key="2">
    <source>
        <dbReference type="EMBL" id="AGF79673.1"/>
    </source>
</evidence>
<dbReference type="EMBL" id="CP003985">
    <property type="protein sequence ID" value="AGF79673.1"/>
    <property type="molecule type" value="Genomic_DNA"/>
</dbReference>
<gene>
    <name evidence="2" type="ordered locus">UWK_03144</name>
</gene>
<evidence type="ECO:0000256" key="1">
    <source>
        <dbReference type="PROSITE-ProRule" id="PRU00182"/>
    </source>
</evidence>
<reference evidence="3" key="1">
    <citation type="journal article" date="2013" name="Stand. Genomic Sci.">
        <title>Complete genome sequence of Desulfocapsa sulfexigens, a marine deltaproteobacterium specialized in disproportionating inorganic sulfur compounds.</title>
        <authorList>
            <person name="Finster K.W."/>
            <person name="Kjeldsen K.U."/>
            <person name="Kube M."/>
            <person name="Reinhardt R."/>
            <person name="Mussmann M."/>
            <person name="Amann R."/>
            <person name="Schreiber L."/>
        </authorList>
    </citation>
    <scope>NUCLEOTIDE SEQUENCE [LARGE SCALE GENOMIC DNA]</scope>
    <source>
        <strain evidence="3">DSM 10523 / SB164P1</strain>
    </source>
</reference>
<dbReference type="Gene3D" id="3.10.290.10">
    <property type="entry name" value="RNA-binding S4 domain"/>
    <property type="match status" value="1"/>
</dbReference>